<keyword evidence="1" id="KW-0812">Transmembrane</keyword>
<sequence length="85" mass="9639">MRLVECDQLATQASFLGFAAMILLAVVAASTMARRKISGKAPKMRRSRFLRFSLTIALLHWRRVLRGRRQDEHEGIEAERRGASA</sequence>
<accession>T1XF01</accession>
<proteinExistence type="predicted"/>
<organism evidence="2 3">
    <name type="scientific">Variovorax paradoxus B4</name>
    <dbReference type="NCBI Taxonomy" id="1246301"/>
    <lineage>
        <taxon>Bacteria</taxon>
        <taxon>Pseudomonadati</taxon>
        <taxon>Pseudomonadota</taxon>
        <taxon>Betaproteobacteria</taxon>
        <taxon>Burkholderiales</taxon>
        <taxon>Comamonadaceae</taxon>
        <taxon>Variovorax</taxon>
    </lineage>
</organism>
<gene>
    <name evidence="2" type="ORF">VAPA_1c44390</name>
</gene>
<reference evidence="2 3" key="1">
    <citation type="submission" date="2012-10" db="EMBL/GenBank/DDBJ databases">
        <title>Genome sequence of Variovorax paradoxus B4.</title>
        <authorList>
            <person name="Schuldes J."/>
            <person name="Brandt U."/>
            <person name="Hiessl S."/>
            <person name="Wuebbeler J.H."/>
            <person name="Thuermer A."/>
            <person name="Steinbuechel A."/>
            <person name="Daniel R."/>
        </authorList>
    </citation>
    <scope>NUCLEOTIDE SEQUENCE [LARGE SCALE GENOMIC DNA]</scope>
    <source>
        <strain evidence="2 3">B4</strain>
    </source>
</reference>
<evidence type="ECO:0000313" key="2">
    <source>
        <dbReference type="EMBL" id="AGU51512.1"/>
    </source>
</evidence>
<evidence type="ECO:0000313" key="3">
    <source>
        <dbReference type="Proteomes" id="UP000016223"/>
    </source>
</evidence>
<keyword evidence="1" id="KW-0472">Membrane</keyword>
<dbReference type="EMBL" id="CP003911">
    <property type="protein sequence ID" value="AGU51512.1"/>
    <property type="molecule type" value="Genomic_DNA"/>
</dbReference>
<dbReference type="Proteomes" id="UP000016223">
    <property type="component" value="Chromosome 1"/>
</dbReference>
<feature type="transmembrane region" description="Helical" evidence="1">
    <location>
        <begin position="12"/>
        <end position="29"/>
    </location>
</feature>
<dbReference type="AlphaFoldDB" id="T1XF01"/>
<dbReference type="KEGG" id="vpd:VAPA_1c44390"/>
<keyword evidence="1" id="KW-1133">Transmembrane helix</keyword>
<evidence type="ECO:0000256" key="1">
    <source>
        <dbReference type="SAM" id="Phobius"/>
    </source>
</evidence>
<dbReference type="HOGENOM" id="CLU_2511744_0_0_4"/>
<name>T1XF01_VARPD</name>
<evidence type="ECO:0008006" key="4">
    <source>
        <dbReference type="Google" id="ProtNLM"/>
    </source>
</evidence>
<protein>
    <recommendedName>
        <fullName evidence="4">Transmembrane protein</fullName>
    </recommendedName>
</protein>